<dbReference type="Gene3D" id="3.30.420.10">
    <property type="entry name" value="Ribonuclease H-like superfamily/Ribonuclease H"/>
    <property type="match status" value="1"/>
</dbReference>
<dbReference type="OrthoDB" id="10252740at2759"/>
<dbReference type="Pfam" id="PF16488">
    <property type="entry name" value="ArgoL2"/>
    <property type="match status" value="1"/>
</dbReference>
<feature type="compositionally biased region" description="Gly residues" evidence="2">
    <location>
        <begin position="31"/>
        <end position="47"/>
    </location>
</feature>
<dbReference type="InterPro" id="IPR003165">
    <property type="entry name" value="Piwi"/>
</dbReference>
<dbReference type="HOGENOM" id="CLU_004544_4_1_1"/>
<dbReference type="InterPro" id="IPR014811">
    <property type="entry name" value="ArgoL1"/>
</dbReference>
<dbReference type="Pfam" id="PF16486">
    <property type="entry name" value="ArgoN"/>
    <property type="match status" value="1"/>
</dbReference>
<proteinExistence type="inferred from homology"/>
<reference evidence="5 6" key="1">
    <citation type="submission" date="2014-04" db="EMBL/GenBank/DDBJ databases">
        <authorList>
            <consortium name="DOE Joint Genome Institute"/>
            <person name="Kuo A."/>
            <person name="Tarkka M."/>
            <person name="Buscot F."/>
            <person name="Kohler A."/>
            <person name="Nagy L.G."/>
            <person name="Floudas D."/>
            <person name="Copeland A."/>
            <person name="Barry K.W."/>
            <person name="Cichocki N."/>
            <person name="Veneault-Fourrey C."/>
            <person name="LaButti K."/>
            <person name="Lindquist E.A."/>
            <person name="Lipzen A."/>
            <person name="Lundell T."/>
            <person name="Morin E."/>
            <person name="Murat C."/>
            <person name="Sun H."/>
            <person name="Tunlid A."/>
            <person name="Henrissat B."/>
            <person name="Grigoriev I.V."/>
            <person name="Hibbett D.S."/>
            <person name="Martin F."/>
            <person name="Nordberg H.P."/>
            <person name="Cantor M.N."/>
            <person name="Hua S.X."/>
        </authorList>
    </citation>
    <scope>NUCLEOTIDE SEQUENCE [LARGE SCALE GENOMIC DNA]</scope>
    <source>
        <strain evidence="5 6">F 1598</strain>
    </source>
</reference>
<accession>A0A0C3CDR7</accession>
<dbReference type="Pfam" id="PF08699">
    <property type="entry name" value="ArgoL1"/>
    <property type="match status" value="1"/>
</dbReference>
<dbReference type="SMART" id="SM00950">
    <property type="entry name" value="Piwi"/>
    <property type="match status" value="1"/>
</dbReference>
<dbReference type="InParanoid" id="A0A0C3CDR7"/>
<dbReference type="Pfam" id="PF02171">
    <property type="entry name" value="Piwi"/>
    <property type="match status" value="1"/>
</dbReference>
<evidence type="ECO:0008006" key="7">
    <source>
        <dbReference type="Google" id="ProtNLM"/>
    </source>
</evidence>
<dbReference type="PROSITE" id="PS50821">
    <property type="entry name" value="PAZ"/>
    <property type="match status" value="1"/>
</dbReference>
<dbReference type="PROSITE" id="PS50822">
    <property type="entry name" value="PIWI"/>
    <property type="match status" value="1"/>
</dbReference>
<dbReference type="SUPFAM" id="SSF53098">
    <property type="entry name" value="Ribonuclease H-like"/>
    <property type="match status" value="1"/>
</dbReference>
<organism evidence="5 6">
    <name type="scientific">Piloderma croceum (strain F 1598)</name>
    <dbReference type="NCBI Taxonomy" id="765440"/>
    <lineage>
        <taxon>Eukaryota</taxon>
        <taxon>Fungi</taxon>
        <taxon>Dikarya</taxon>
        <taxon>Basidiomycota</taxon>
        <taxon>Agaricomycotina</taxon>
        <taxon>Agaricomycetes</taxon>
        <taxon>Agaricomycetidae</taxon>
        <taxon>Atheliales</taxon>
        <taxon>Atheliaceae</taxon>
        <taxon>Piloderma</taxon>
    </lineage>
</organism>
<dbReference type="GO" id="GO:0003723">
    <property type="term" value="F:RNA binding"/>
    <property type="evidence" value="ECO:0007669"/>
    <property type="project" value="InterPro"/>
</dbReference>
<dbReference type="Gene3D" id="2.170.260.10">
    <property type="entry name" value="paz domain"/>
    <property type="match status" value="1"/>
</dbReference>
<dbReference type="InterPro" id="IPR045246">
    <property type="entry name" value="Piwi_ago-like"/>
</dbReference>
<dbReference type="InterPro" id="IPR032472">
    <property type="entry name" value="ArgoL2"/>
</dbReference>
<evidence type="ECO:0000313" key="5">
    <source>
        <dbReference type="EMBL" id="KIM87857.1"/>
    </source>
</evidence>
<dbReference type="Pfam" id="PF02170">
    <property type="entry name" value="PAZ"/>
    <property type="match status" value="1"/>
</dbReference>
<evidence type="ECO:0000259" key="4">
    <source>
        <dbReference type="PROSITE" id="PS50822"/>
    </source>
</evidence>
<evidence type="ECO:0000256" key="1">
    <source>
        <dbReference type="RuleBase" id="RU361178"/>
    </source>
</evidence>
<dbReference type="SUPFAM" id="SSF101690">
    <property type="entry name" value="PAZ domain"/>
    <property type="match status" value="1"/>
</dbReference>
<feature type="domain" description="PAZ" evidence="3">
    <location>
        <begin position="296"/>
        <end position="401"/>
    </location>
</feature>
<dbReference type="STRING" id="765440.A0A0C3CDR7"/>
<reference evidence="6" key="2">
    <citation type="submission" date="2015-01" db="EMBL/GenBank/DDBJ databases">
        <title>Evolutionary Origins and Diversification of the Mycorrhizal Mutualists.</title>
        <authorList>
            <consortium name="DOE Joint Genome Institute"/>
            <consortium name="Mycorrhizal Genomics Consortium"/>
            <person name="Kohler A."/>
            <person name="Kuo A."/>
            <person name="Nagy L.G."/>
            <person name="Floudas D."/>
            <person name="Copeland A."/>
            <person name="Barry K.W."/>
            <person name="Cichocki N."/>
            <person name="Veneault-Fourrey C."/>
            <person name="LaButti K."/>
            <person name="Lindquist E.A."/>
            <person name="Lipzen A."/>
            <person name="Lundell T."/>
            <person name="Morin E."/>
            <person name="Murat C."/>
            <person name="Riley R."/>
            <person name="Ohm R."/>
            <person name="Sun H."/>
            <person name="Tunlid A."/>
            <person name="Henrissat B."/>
            <person name="Grigoriev I.V."/>
            <person name="Hibbett D.S."/>
            <person name="Martin F."/>
        </authorList>
    </citation>
    <scope>NUCLEOTIDE SEQUENCE [LARGE SCALE GENOMIC DNA]</scope>
    <source>
        <strain evidence="6">F 1598</strain>
    </source>
</reference>
<dbReference type="EMBL" id="KN832978">
    <property type="protein sequence ID" value="KIM87857.1"/>
    <property type="molecule type" value="Genomic_DNA"/>
</dbReference>
<sequence length="952" mass="105525">MGRGRGSDSPASSEGSFRGGGRGGQDRGRASSGGGGGFRGAPRGRGGPPASVIFAANTPADINERLSGADQLVAAFRRLAVKTELPLRPGYGTLGRRITLRANFFPVKLPKQPFYDYNVEITPKTDINRLKKRIFFLLEQSPLCLPHIGYIAHDRSMRLVSARELPQPLEIQVPFYEDGESGPRRGATVYTVSITYFRNLDFGELSNYLDGQIESRDYDPLPLISALNLVLQQQPANTGVRVGKNRYFFPLSGMPTMDLGLGVEACQGFFTSVRPTYKQLMVNVNVCMTAFYKPGNLAEAIIAFSRSSLGAMPRRFSQGIKVTTTHLGYKMKKPLKRITDKPASQTFFEHDKYGRVSVEQYFKREYNIKLQHAHDLPVVDISGRNSKRPNYLPAELCDIEAGQPYFGKLDSKETANMIRYACNPPGVNADAIVNRGLPILGLAPQSLSSTIDGFDISISTEMAVIPARELPAPRLTYKAGSANVRDGSWNILNVKFHRGATLANWWVLVVRDGPASIINDPEDPQLVGLCTGFSEKCRASGMTFPTAPPQVLAAQLLPPNTDPNRTGSIDKIRQTIKKKLDSERGRKPSFILVLLSRVDNYIYPGIKRLGDVELGIHTVHMLLEKALKDPRKQDQYFSNVALKLNTKLGGINHMLDNESMKWLTSKKTMVVGMDVTHPGPSSVSGTPSIAAVVASVDDKFVQFPASMRLQKSKTEMIQELKQMMVERLTIFQKQSKCLPDRVYVYRDGVSEGQFDTVIHEELPQILDSFKKFNTKERSAPYRPKLTIIICGKRHHARFFPTSQANADRNGNTRPGTVVDQGITEIYGFDFYLQAHAGLQGTVRPTHYTVVYDENRLGADELQQGTHHASYLYARATKAVSLVPAAYYSDLACERGRAYINDLLNASDDKTSSAGTGKGKTDREEEEERVFKAAKAAWGVGLHVDLKDSMFYI</sequence>
<dbReference type="InterPro" id="IPR036085">
    <property type="entry name" value="PAZ_dom_sf"/>
</dbReference>
<dbReference type="CDD" id="cd02846">
    <property type="entry name" value="PAZ_argonaute_like"/>
    <property type="match status" value="1"/>
</dbReference>
<comment type="similarity">
    <text evidence="1">Belongs to the argonaute family.</text>
</comment>
<dbReference type="AlphaFoldDB" id="A0A0C3CDR7"/>
<evidence type="ECO:0000259" key="3">
    <source>
        <dbReference type="PROSITE" id="PS50821"/>
    </source>
</evidence>
<dbReference type="InterPro" id="IPR003100">
    <property type="entry name" value="PAZ_dom"/>
</dbReference>
<dbReference type="Proteomes" id="UP000054166">
    <property type="component" value="Unassembled WGS sequence"/>
</dbReference>
<dbReference type="SMART" id="SM01163">
    <property type="entry name" value="DUF1785"/>
    <property type="match status" value="1"/>
</dbReference>
<keyword evidence="6" id="KW-1185">Reference proteome</keyword>
<feature type="region of interest" description="Disordered" evidence="2">
    <location>
        <begin position="1"/>
        <end position="52"/>
    </location>
</feature>
<dbReference type="SMART" id="SM00949">
    <property type="entry name" value="PAZ"/>
    <property type="match status" value="1"/>
</dbReference>
<dbReference type="PANTHER" id="PTHR22891">
    <property type="entry name" value="EUKARYOTIC TRANSLATION INITIATION FACTOR 2C"/>
    <property type="match status" value="1"/>
</dbReference>
<dbReference type="InterPro" id="IPR012337">
    <property type="entry name" value="RNaseH-like_sf"/>
</dbReference>
<dbReference type="InterPro" id="IPR032474">
    <property type="entry name" value="Argonaute_N"/>
</dbReference>
<evidence type="ECO:0000256" key="2">
    <source>
        <dbReference type="SAM" id="MobiDB-lite"/>
    </source>
</evidence>
<evidence type="ECO:0000313" key="6">
    <source>
        <dbReference type="Proteomes" id="UP000054166"/>
    </source>
</evidence>
<gene>
    <name evidence="5" type="ORF">PILCRDRAFT_63120</name>
</gene>
<feature type="domain" description="Piwi" evidence="4">
    <location>
        <begin position="590"/>
        <end position="900"/>
    </location>
</feature>
<name>A0A0C3CDR7_PILCF</name>
<dbReference type="Gene3D" id="3.40.50.2300">
    <property type="match status" value="1"/>
</dbReference>
<dbReference type="CDD" id="cd04657">
    <property type="entry name" value="Piwi_ago-like"/>
    <property type="match status" value="1"/>
</dbReference>
<protein>
    <recommendedName>
        <fullName evidence="7">Piwi domain-containing protein</fullName>
    </recommendedName>
</protein>
<dbReference type="InterPro" id="IPR036397">
    <property type="entry name" value="RNaseH_sf"/>
</dbReference>